<dbReference type="RefSeq" id="WP_163460687.1">
    <property type="nucleotide sequence ID" value="NZ_JAAAMG010000001.1"/>
</dbReference>
<dbReference type="Pfam" id="PF09343">
    <property type="entry name" value="DUF2460"/>
    <property type="match status" value="1"/>
</dbReference>
<dbReference type="Proteomes" id="UP000469011">
    <property type="component" value="Unassembled WGS sequence"/>
</dbReference>
<accession>A0A6N9SXP3</accession>
<reference evidence="2 3" key="1">
    <citation type="submission" date="2020-01" db="EMBL/GenBank/DDBJ databases">
        <title>Jiella pacifica sp. nov.</title>
        <authorList>
            <person name="Xue Z."/>
            <person name="Zhu S."/>
            <person name="Chen J."/>
            <person name="Yang J."/>
        </authorList>
    </citation>
    <scope>NUCLEOTIDE SEQUENCE [LARGE SCALE GENOMIC DNA]</scope>
    <source>
        <strain evidence="2 3">40Bstr34</strain>
    </source>
</reference>
<protein>
    <submittedName>
        <fullName evidence="2">TIGR02217 family protein</fullName>
    </submittedName>
</protein>
<sequence length="211" mass="22563">MAIVAFSEERFPLRIAFGTSGGPERRTDIVRLSTGFEKRNQRFSRSVRRYDAGSGLKSLADLALVVDFFEAMRGRLTGFRFRDPLDHASARFGMAVSPTDQAIGTGDGETRKFPLVKIYGSGEGAYHRPIEKPVAGSVRIAVGGAETAAGLSIDAVTGVVSFTDPPAVGAAITAGFEFDVPVRFDIDQIAVNIAAFEAGDIPTIPLIEVRP</sequence>
<feature type="domain" description="DUF2460" evidence="1">
    <location>
        <begin position="8"/>
        <end position="210"/>
    </location>
</feature>
<evidence type="ECO:0000313" key="3">
    <source>
        <dbReference type="Proteomes" id="UP000469011"/>
    </source>
</evidence>
<evidence type="ECO:0000313" key="2">
    <source>
        <dbReference type="EMBL" id="NDW03072.1"/>
    </source>
</evidence>
<dbReference type="EMBL" id="JAAAMG010000001">
    <property type="protein sequence ID" value="NDW03072.1"/>
    <property type="molecule type" value="Genomic_DNA"/>
</dbReference>
<keyword evidence="3" id="KW-1185">Reference proteome</keyword>
<dbReference type="InterPro" id="IPR011740">
    <property type="entry name" value="DUF2460"/>
</dbReference>
<dbReference type="AlphaFoldDB" id="A0A6N9SXP3"/>
<organism evidence="2 3">
    <name type="scientific">Jiella pacifica</name>
    <dbReference type="NCBI Taxonomy" id="2696469"/>
    <lineage>
        <taxon>Bacteria</taxon>
        <taxon>Pseudomonadati</taxon>
        <taxon>Pseudomonadota</taxon>
        <taxon>Alphaproteobacteria</taxon>
        <taxon>Hyphomicrobiales</taxon>
        <taxon>Aurantimonadaceae</taxon>
        <taxon>Jiella</taxon>
    </lineage>
</organism>
<proteinExistence type="predicted"/>
<comment type="caution">
    <text evidence="2">The sequence shown here is derived from an EMBL/GenBank/DDBJ whole genome shotgun (WGS) entry which is preliminary data.</text>
</comment>
<evidence type="ECO:0000259" key="1">
    <source>
        <dbReference type="Pfam" id="PF09343"/>
    </source>
</evidence>
<dbReference type="NCBIfam" id="TIGR02217">
    <property type="entry name" value="chp_TIGR02217"/>
    <property type="match status" value="1"/>
</dbReference>
<gene>
    <name evidence="2" type="ORF">GTK09_01400</name>
</gene>
<name>A0A6N9SXP3_9HYPH</name>